<sequence length="252" mass="28277">MCLGNKELPLNSMEAVAPLGVLALQILGAEAQNCYSSQCNQSVNWTNLWYVWVILVGIFLLLMCGATASCFKFFCMKKRSPLPSAAPQPYDISVVSTEELNAVSIASSYGMQQSPGGNSNFPTGIVNVGSYAPPPYNLYALENPPPYYEALKMPFDLFEYEQRIYKPTNQQTEEDHAVRWQMGADHSGSLMGEIQRSNDETDGENLEEPPEYHQSLPEEECRDSVTDQYILENVELHEDVAFDLEDNSYCLR</sequence>
<organism evidence="3 4">
    <name type="scientific">Erpetoichthys calabaricus</name>
    <name type="common">Rope fish</name>
    <name type="synonym">Calamoichthys calabaricus</name>
    <dbReference type="NCBI Taxonomy" id="27687"/>
    <lineage>
        <taxon>Eukaryota</taxon>
        <taxon>Metazoa</taxon>
        <taxon>Chordata</taxon>
        <taxon>Craniata</taxon>
        <taxon>Vertebrata</taxon>
        <taxon>Euteleostomi</taxon>
        <taxon>Actinopterygii</taxon>
        <taxon>Polypteriformes</taxon>
        <taxon>Polypteridae</taxon>
        <taxon>Erpetoichthys</taxon>
    </lineage>
</organism>
<dbReference type="RefSeq" id="XP_051787360.1">
    <property type="nucleotide sequence ID" value="XM_051931400.1"/>
</dbReference>
<dbReference type="GeneID" id="114656080"/>
<evidence type="ECO:0000313" key="4">
    <source>
        <dbReference type="Proteomes" id="UP000694620"/>
    </source>
</evidence>
<evidence type="ECO:0000313" key="3">
    <source>
        <dbReference type="Ensembl" id="ENSECRP00000009764.1"/>
    </source>
</evidence>
<keyword evidence="2" id="KW-0812">Transmembrane</keyword>
<dbReference type="AlphaFoldDB" id="A0A8C4S0U6"/>
<dbReference type="PANTHER" id="PTHR33955:SF2">
    <property type="entry name" value="TRANSMEMBRANE PROTEIN 52"/>
    <property type="match status" value="1"/>
</dbReference>
<dbReference type="Pfam" id="PF14979">
    <property type="entry name" value="TMEM52"/>
    <property type="match status" value="1"/>
</dbReference>
<reference evidence="3" key="1">
    <citation type="submission" date="2021-06" db="EMBL/GenBank/DDBJ databases">
        <authorList>
            <consortium name="Wellcome Sanger Institute Data Sharing"/>
        </authorList>
    </citation>
    <scope>NUCLEOTIDE SEQUENCE [LARGE SCALE GENOMIC DNA]</scope>
</reference>
<feature type="transmembrane region" description="Helical" evidence="2">
    <location>
        <begin position="47"/>
        <end position="71"/>
    </location>
</feature>
<proteinExistence type="predicted"/>
<keyword evidence="4" id="KW-1185">Reference proteome</keyword>
<evidence type="ECO:0000256" key="2">
    <source>
        <dbReference type="SAM" id="Phobius"/>
    </source>
</evidence>
<evidence type="ECO:0008006" key="5">
    <source>
        <dbReference type="Google" id="ProtNLM"/>
    </source>
</evidence>
<keyword evidence="2" id="KW-1133">Transmembrane helix</keyword>
<protein>
    <recommendedName>
        <fullName evidence="5">Transmembrane protein 52</fullName>
    </recommendedName>
</protein>
<reference evidence="3" key="2">
    <citation type="submission" date="2025-08" db="UniProtKB">
        <authorList>
            <consortium name="Ensembl"/>
        </authorList>
    </citation>
    <scope>IDENTIFICATION</scope>
</reference>
<name>A0A8C4S0U6_ERPCA</name>
<accession>A0A8C4S0U6</accession>
<evidence type="ECO:0000256" key="1">
    <source>
        <dbReference type="SAM" id="MobiDB-lite"/>
    </source>
</evidence>
<keyword evidence="2" id="KW-0472">Membrane</keyword>
<dbReference type="Proteomes" id="UP000694620">
    <property type="component" value="Chromosome 8"/>
</dbReference>
<reference evidence="3" key="3">
    <citation type="submission" date="2025-09" db="UniProtKB">
        <authorList>
            <consortium name="Ensembl"/>
        </authorList>
    </citation>
    <scope>IDENTIFICATION</scope>
</reference>
<dbReference type="PANTHER" id="PTHR33955">
    <property type="entry name" value="TRANSMEMBRANE PROTEIN 52"/>
    <property type="match status" value="1"/>
</dbReference>
<dbReference type="InterPro" id="IPR038942">
    <property type="entry name" value="TMEM52"/>
</dbReference>
<feature type="compositionally biased region" description="Acidic residues" evidence="1">
    <location>
        <begin position="200"/>
        <end position="209"/>
    </location>
</feature>
<gene>
    <name evidence="3" type="primary">LOC114656080</name>
</gene>
<dbReference type="GeneTree" id="ENSGT00730000111432"/>
<feature type="region of interest" description="Disordered" evidence="1">
    <location>
        <begin position="189"/>
        <end position="220"/>
    </location>
</feature>
<dbReference type="Ensembl" id="ENSECRT00000009929.1">
    <property type="protein sequence ID" value="ENSECRP00000009764.1"/>
    <property type="gene ID" value="ENSECRG00000006545.1"/>
</dbReference>